<reference evidence="2 3" key="1">
    <citation type="submission" date="2019-12" db="EMBL/GenBank/DDBJ databases">
        <title>Deinococcus sp. HMF7620 Genome sequencing and assembly.</title>
        <authorList>
            <person name="Kang H."/>
            <person name="Kim H."/>
            <person name="Joh K."/>
        </authorList>
    </citation>
    <scope>NUCLEOTIDE SEQUENCE [LARGE SCALE GENOMIC DNA]</scope>
    <source>
        <strain evidence="2 3">HMF7620</strain>
    </source>
</reference>
<dbReference type="Proteomes" id="UP000483286">
    <property type="component" value="Unassembled WGS sequence"/>
</dbReference>
<accession>A0A7C9I0N8</accession>
<keyword evidence="3" id="KW-1185">Reference proteome</keyword>
<organism evidence="2 3">
    <name type="scientific">Deinococcus arboris</name>
    <dbReference type="NCBI Taxonomy" id="2682977"/>
    <lineage>
        <taxon>Bacteria</taxon>
        <taxon>Thermotogati</taxon>
        <taxon>Deinococcota</taxon>
        <taxon>Deinococci</taxon>
        <taxon>Deinococcales</taxon>
        <taxon>Deinococcaceae</taxon>
        <taxon>Deinococcus</taxon>
    </lineage>
</organism>
<sequence length="86" mass="9366">MKAPRQIDPVKLKEARENAGDGSKSSAATAAGLTWQGYHLWEQVPGRRSFDWNKFRALCDYLGVSPEAVTVEIEPEPASPPAQALA</sequence>
<dbReference type="InterPro" id="IPR001387">
    <property type="entry name" value="Cro/C1-type_HTH"/>
</dbReference>
<dbReference type="AlphaFoldDB" id="A0A7C9I0N8"/>
<evidence type="ECO:0000313" key="3">
    <source>
        <dbReference type="Proteomes" id="UP000483286"/>
    </source>
</evidence>
<protein>
    <submittedName>
        <fullName evidence="2">Helix-turn-helix domain-containing protein</fullName>
    </submittedName>
</protein>
<dbReference type="SUPFAM" id="SSF47413">
    <property type="entry name" value="lambda repressor-like DNA-binding domains"/>
    <property type="match status" value="1"/>
</dbReference>
<gene>
    <name evidence="2" type="ORF">GO986_16405</name>
</gene>
<dbReference type="RefSeq" id="WP_157460387.1">
    <property type="nucleotide sequence ID" value="NZ_WQLB01000026.1"/>
</dbReference>
<evidence type="ECO:0000313" key="2">
    <source>
        <dbReference type="EMBL" id="MVN88328.1"/>
    </source>
</evidence>
<feature type="region of interest" description="Disordered" evidence="1">
    <location>
        <begin position="1"/>
        <end position="28"/>
    </location>
</feature>
<dbReference type="GO" id="GO:0003677">
    <property type="term" value="F:DNA binding"/>
    <property type="evidence" value="ECO:0007669"/>
    <property type="project" value="InterPro"/>
</dbReference>
<comment type="caution">
    <text evidence="2">The sequence shown here is derived from an EMBL/GenBank/DDBJ whole genome shotgun (WGS) entry which is preliminary data.</text>
</comment>
<evidence type="ECO:0000256" key="1">
    <source>
        <dbReference type="SAM" id="MobiDB-lite"/>
    </source>
</evidence>
<dbReference type="Gene3D" id="1.10.260.40">
    <property type="entry name" value="lambda repressor-like DNA-binding domains"/>
    <property type="match status" value="1"/>
</dbReference>
<dbReference type="InterPro" id="IPR010982">
    <property type="entry name" value="Lambda_DNA-bd_dom_sf"/>
</dbReference>
<dbReference type="CDD" id="cd00093">
    <property type="entry name" value="HTH_XRE"/>
    <property type="match status" value="1"/>
</dbReference>
<name>A0A7C9I0N8_9DEIO</name>
<proteinExistence type="predicted"/>
<feature type="compositionally biased region" description="Basic and acidic residues" evidence="1">
    <location>
        <begin position="8"/>
        <end position="19"/>
    </location>
</feature>
<dbReference type="EMBL" id="WQLB01000026">
    <property type="protein sequence ID" value="MVN88328.1"/>
    <property type="molecule type" value="Genomic_DNA"/>
</dbReference>